<dbReference type="InterPro" id="IPR036322">
    <property type="entry name" value="WD40_repeat_dom_sf"/>
</dbReference>
<dbReference type="SMART" id="SM00320">
    <property type="entry name" value="WD40"/>
    <property type="match status" value="13"/>
</dbReference>
<feature type="repeat" description="WD" evidence="3">
    <location>
        <begin position="482"/>
        <end position="512"/>
    </location>
</feature>
<feature type="compositionally biased region" description="Gly residues" evidence="4">
    <location>
        <begin position="884"/>
        <end position="894"/>
    </location>
</feature>
<feature type="region of interest" description="Disordered" evidence="4">
    <location>
        <begin position="880"/>
        <end position="933"/>
    </location>
</feature>
<feature type="compositionally biased region" description="Basic and acidic residues" evidence="4">
    <location>
        <begin position="796"/>
        <end position="810"/>
    </location>
</feature>
<dbReference type="InterPro" id="IPR001680">
    <property type="entry name" value="WD40_rpt"/>
</dbReference>
<name>A0A7S3DB41_9EUKA</name>
<sequence>MSMEIRRIINDVHASNILCVAYNPARREIFTGSQEAIIKVWDGQSGELVRSLQKHSGCVTCLQYCNETRLLFSGSIDGHVYVWKDGKNDIANDIDTEGPVYCLEWNKKRDHLIVGGKNRVRIFEIARNNKQVLQTESIFQSSHHSDFVQGIVCNQVGKIYTTSYDKKIGILEPDTNQPYKFSNVRLAHKKAISAVAFDHDDNWLITGSYDRTVKLWAKDSDRALLTFDNFEDTITGLCYVPSTSNLWVASNGSIPQIFDPRTGADITDFKRSMPLATSSAAVASAFVGGTSPSSDQVRLTSTTSGTVAIAPGSGLGGEDGKAWRVQKLFSMNDTKEVIGTTNLRQLIIWRYNPCAATAILKGHNDWVELLCYSPVRPMQVFSLGADSLILRWESTSQLFAHLYTLQEQIPVPKDLVLPPGVVPGQEGVPFDDDEDSDEEEEDARDIFDFNRLRDEMKKELEGNGVRKEMKKGRVRGTILCGAFNEEGDVLVTGADTGIVRVWNILSDSEKMELTEPCKFILREHTDRVVALIVVKHILVTASWDCSLRFWDLNTGTLWISVMNAHDDILHDMCYCEERDEFVTVSADKRGYVRSFDSREIVAEFVNPTDSEILLVKWSEKAKLWITAADDHFIRAYPPTCDGRKALPMPPGLKLRQHKPSADGIAQLPCVKFMPVLGEVVTAMEVDQERGYLFVATVDKILRVVDLDKEEILQTHIGHADTIRHILHLPQQNQILTASWDTTIRVWIADPEKARREAGEDEQQEEEGGKGKSFEAVSSQPRAVLKPLSTQLPAYDFSRHEASSSTHEKESKKKRKQQKEVRKDGVEGGKQRHQRWMGISTPTRLVANILTRAHNAQEELKQKKERMPLAQSLKDIELEYPTLRGSGGMGGGMPGTSGLRPSAKDRKESVMSSVSFARPSMKTPSTPTSGGAHR</sequence>
<evidence type="ECO:0000256" key="1">
    <source>
        <dbReference type="ARBA" id="ARBA00022574"/>
    </source>
</evidence>
<dbReference type="PROSITE" id="PS00678">
    <property type="entry name" value="WD_REPEATS_1"/>
    <property type="match status" value="1"/>
</dbReference>
<dbReference type="GO" id="GO:0005730">
    <property type="term" value="C:nucleolus"/>
    <property type="evidence" value="ECO:0007669"/>
    <property type="project" value="TreeGrafter"/>
</dbReference>
<dbReference type="PANTHER" id="PTHR19848:SF8">
    <property type="entry name" value="F-BOX AND WD REPEAT DOMAIN CONTAINING 7"/>
    <property type="match status" value="1"/>
</dbReference>
<organism evidence="5">
    <name type="scientific">Palpitomonas bilix</name>
    <dbReference type="NCBI Taxonomy" id="652834"/>
    <lineage>
        <taxon>Eukaryota</taxon>
        <taxon>Eukaryota incertae sedis</taxon>
    </lineage>
</organism>
<dbReference type="PROSITE" id="PS50082">
    <property type="entry name" value="WD_REPEATS_2"/>
    <property type="match status" value="6"/>
</dbReference>
<dbReference type="Gene3D" id="2.130.10.10">
    <property type="entry name" value="YVTN repeat-like/Quinoprotein amine dehydrogenase"/>
    <property type="match status" value="4"/>
</dbReference>
<proteinExistence type="predicted"/>
<evidence type="ECO:0000256" key="2">
    <source>
        <dbReference type="ARBA" id="ARBA00022737"/>
    </source>
</evidence>
<dbReference type="InterPro" id="IPR015943">
    <property type="entry name" value="WD40/YVTN_repeat-like_dom_sf"/>
</dbReference>
<protein>
    <recommendedName>
        <fullName evidence="6">Guanine nucleotide-binding protein subunit beta-like protein</fullName>
    </recommendedName>
</protein>
<feature type="repeat" description="WD" evidence="3">
    <location>
        <begin position="521"/>
        <end position="560"/>
    </location>
</feature>
<accession>A0A7S3DB41</accession>
<dbReference type="PANTHER" id="PTHR19848">
    <property type="entry name" value="WD40 REPEAT PROTEIN"/>
    <property type="match status" value="1"/>
</dbReference>
<dbReference type="Pfam" id="PF00400">
    <property type="entry name" value="WD40"/>
    <property type="match status" value="6"/>
</dbReference>
<keyword evidence="2" id="KW-0677">Repeat</keyword>
<feature type="repeat" description="WD" evidence="3">
    <location>
        <begin position="10"/>
        <end position="51"/>
    </location>
</feature>
<feature type="region of interest" description="Disordered" evidence="4">
    <location>
        <begin position="422"/>
        <end position="442"/>
    </location>
</feature>
<dbReference type="AlphaFoldDB" id="A0A7S3DB41"/>
<dbReference type="GO" id="GO:0000027">
    <property type="term" value="P:ribosomal large subunit assembly"/>
    <property type="evidence" value="ECO:0007669"/>
    <property type="project" value="TreeGrafter"/>
</dbReference>
<evidence type="ECO:0000256" key="3">
    <source>
        <dbReference type="PROSITE-ProRule" id="PRU00221"/>
    </source>
</evidence>
<feature type="compositionally biased region" description="Basic and acidic residues" evidence="4">
    <location>
        <begin position="817"/>
        <end position="829"/>
    </location>
</feature>
<dbReference type="EMBL" id="HBIB01021493">
    <property type="protein sequence ID" value="CAE0251739.1"/>
    <property type="molecule type" value="Transcribed_RNA"/>
</dbReference>
<feature type="repeat" description="WD" evidence="3">
    <location>
        <begin position="185"/>
        <end position="226"/>
    </location>
</feature>
<dbReference type="PROSITE" id="PS50294">
    <property type="entry name" value="WD_REPEATS_REGION"/>
    <property type="match status" value="3"/>
</dbReference>
<gene>
    <name evidence="5" type="ORF">PBIL07802_LOCUS13964</name>
</gene>
<feature type="repeat" description="WD" evidence="3">
    <location>
        <begin position="52"/>
        <end position="84"/>
    </location>
</feature>
<feature type="repeat" description="WD" evidence="3">
    <location>
        <begin position="715"/>
        <end position="746"/>
    </location>
</feature>
<feature type="region of interest" description="Disordered" evidence="4">
    <location>
        <begin position="754"/>
        <end position="833"/>
    </location>
</feature>
<feature type="compositionally biased region" description="Polar residues" evidence="4">
    <location>
        <begin position="921"/>
        <end position="933"/>
    </location>
</feature>
<feature type="compositionally biased region" description="Acidic residues" evidence="4">
    <location>
        <begin position="429"/>
        <end position="442"/>
    </location>
</feature>
<evidence type="ECO:0008006" key="6">
    <source>
        <dbReference type="Google" id="ProtNLM"/>
    </source>
</evidence>
<keyword evidence="1 3" id="KW-0853">WD repeat</keyword>
<dbReference type="InterPro" id="IPR019775">
    <property type="entry name" value="WD40_repeat_CS"/>
</dbReference>
<dbReference type="SUPFAM" id="SSF50978">
    <property type="entry name" value="WD40 repeat-like"/>
    <property type="match status" value="2"/>
</dbReference>
<evidence type="ECO:0000256" key="4">
    <source>
        <dbReference type="SAM" id="MobiDB-lite"/>
    </source>
</evidence>
<reference evidence="5" key="1">
    <citation type="submission" date="2021-01" db="EMBL/GenBank/DDBJ databases">
        <authorList>
            <person name="Corre E."/>
            <person name="Pelletier E."/>
            <person name="Niang G."/>
            <person name="Scheremetjew M."/>
            <person name="Finn R."/>
            <person name="Kale V."/>
            <person name="Holt S."/>
            <person name="Cochrane G."/>
            <person name="Meng A."/>
            <person name="Brown T."/>
            <person name="Cohen L."/>
        </authorList>
    </citation>
    <scope>NUCLEOTIDE SEQUENCE</scope>
    <source>
        <strain evidence="5">NIES-2562</strain>
    </source>
</reference>
<evidence type="ECO:0000313" key="5">
    <source>
        <dbReference type="EMBL" id="CAE0251739.1"/>
    </source>
</evidence>